<dbReference type="EMBL" id="CP123586">
    <property type="protein sequence ID" value="WZK91364.1"/>
    <property type="molecule type" value="Genomic_DNA"/>
</dbReference>
<evidence type="ECO:0000313" key="4">
    <source>
        <dbReference type="Proteomes" id="UP001623232"/>
    </source>
</evidence>
<keyword evidence="1" id="KW-1133">Transmembrane helix</keyword>
<name>A0ABZ2Y2P0_9RHOB</name>
<reference evidence="3 4" key="1">
    <citation type="submission" date="2023-04" db="EMBL/GenBank/DDBJ databases">
        <title>Complete genome sequence of Alisedimentitalea scapharcae.</title>
        <authorList>
            <person name="Rong J.-C."/>
            <person name="Yi M.-L."/>
            <person name="Zhao Q."/>
        </authorList>
    </citation>
    <scope>NUCLEOTIDE SEQUENCE [LARGE SCALE GENOMIC DNA]</scope>
    <source>
        <strain evidence="3 4">KCTC 42119</strain>
        <plasmid evidence="3 4">unnamed2</plasmid>
    </source>
</reference>
<evidence type="ECO:0000256" key="1">
    <source>
        <dbReference type="SAM" id="Phobius"/>
    </source>
</evidence>
<proteinExistence type="predicted"/>
<feature type="transmembrane region" description="Helical" evidence="1">
    <location>
        <begin position="274"/>
        <end position="300"/>
    </location>
</feature>
<evidence type="ECO:0000256" key="2">
    <source>
        <dbReference type="SAM" id="SignalP"/>
    </source>
</evidence>
<dbReference type="PROSITE" id="PS51257">
    <property type="entry name" value="PROKAR_LIPOPROTEIN"/>
    <property type="match status" value="1"/>
</dbReference>
<organism evidence="3 4">
    <name type="scientific">Aliisedimentitalea scapharcae</name>
    <dbReference type="NCBI Taxonomy" id="1524259"/>
    <lineage>
        <taxon>Bacteria</taxon>
        <taxon>Pseudomonadati</taxon>
        <taxon>Pseudomonadota</taxon>
        <taxon>Alphaproteobacteria</taxon>
        <taxon>Rhodobacterales</taxon>
        <taxon>Roseobacteraceae</taxon>
        <taxon>Aliisedimentitalea</taxon>
    </lineage>
</organism>
<accession>A0ABZ2Y2P0</accession>
<feature type="transmembrane region" description="Helical" evidence="1">
    <location>
        <begin position="212"/>
        <end position="231"/>
    </location>
</feature>
<evidence type="ECO:0000313" key="3">
    <source>
        <dbReference type="EMBL" id="WZK91364.1"/>
    </source>
</evidence>
<dbReference type="Pfam" id="PF13795">
    <property type="entry name" value="HupE_UreJ_2"/>
    <property type="match status" value="1"/>
</dbReference>
<keyword evidence="1" id="KW-0472">Membrane</keyword>
<geneLocation type="plasmid" evidence="3 4">
    <name>unnamed2</name>
</geneLocation>
<keyword evidence="2" id="KW-0732">Signal</keyword>
<keyword evidence="1" id="KW-0812">Transmembrane</keyword>
<feature type="chain" id="PRO_5045113383" evidence="2">
    <location>
        <begin position="27"/>
        <end position="334"/>
    </location>
</feature>
<feature type="transmembrane region" description="Helical" evidence="1">
    <location>
        <begin position="243"/>
        <end position="262"/>
    </location>
</feature>
<feature type="transmembrane region" description="Helical" evidence="1">
    <location>
        <begin position="183"/>
        <end position="206"/>
    </location>
</feature>
<dbReference type="RefSeq" id="WP_343211590.1">
    <property type="nucleotide sequence ID" value="NZ_CP123586.1"/>
</dbReference>
<keyword evidence="4" id="KW-1185">Reference proteome</keyword>
<protein>
    <submittedName>
        <fullName evidence="3">HupE/UreJ family protein</fullName>
    </submittedName>
</protein>
<feature type="signal peptide" evidence="2">
    <location>
        <begin position="1"/>
        <end position="26"/>
    </location>
</feature>
<gene>
    <name evidence="3" type="ORF">QEZ52_22455</name>
</gene>
<dbReference type="InterPro" id="IPR032809">
    <property type="entry name" value="Put_HupE_UreJ"/>
</dbReference>
<feature type="transmembrane region" description="Helical" evidence="1">
    <location>
        <begin position="158"/>
        <end position="176"/>
    </location>
</feature>
<keyword evidence="3" id="KW-0614">Plasmid</keyword>
<dbReference type="Proteomes" id="UP001623232">
    <property type="component" value="Plasmid unnamed2"/>
</dbReference>
<sequence length="334" mass="36075">MIKGYGLVFAVIVSACLLLFGSGARADDSQPGYLEFSEISDGRFSVLWRIPKAANAQTPLALILPDTVQNLTAPTTTAMSRTIVERRLIQVAPNSFAGSRIEVDGLLETNTDVLVRVAFSNGVATTTLLQPSQNWMIVQGPRSAAQITWDYTVLGFEHILEGFDHLLFVLALLLIVGPSRRLFWAITAFTGAHSLTLAGATLGLVWVPGPPVEAVIALSILFLAGEMLKVVRGKPSLTARSPWLVAFTFGLLHGFGFAGALADVGLPPHEIPLALLMFNVGVELGQLVFVLGVLGVTMVLKKAVRYWPTWMEQLPAYCIGSISAFWLIERVSGF</sequence>